<evidence type="ECO:0000256" key="1">
    <source>
        <dbReference type="SAM" id="MobiDB-lite"/>
    </source>
</evidence>
<evidence type="ECO:0000313" key="2">
    <source>
        <dbReference type="EMBL" id="MPN02686.1"/>
    </source>
</evidence>
<dbReference type="EMBL" id="VSSQ01048638">
    <property type="protein sequence ID" value="MPN02686.1"/>
    <property type="molecule type" value="Genomic_DNA"/>
</dbReference>
<protein>
    <submittedName>
        <fullName evidence="2">Uncharacterized protein</fullName>
    </submittedName>
</protein>
<comment type="caution">
    <text evidence="2">The sequence shown here is derived from an EMBL/GenBank/DDBJ whole genome shotgun (WGS) entry which is preliminary data.</text>
</comment>
<name>A0A645EML9_9ZZZZ</name>
<proteinExistence type="predicted"/>
<sequence>MLALPVNQIEKADYRSLSGVNCIYVETGEDENGYVLRYWVSVDTGLLAAAEWRKDGETIYRMGSSTLDSSGPSTKDFTLPDGTVLTEAA</sequence>
<accession>A0A645EML9</accession>
<feature type="region of interest" description="Disordered" evidence="1">
    <location>
        <begin position="64"/>
        <end position="89"/>
    </location>
</feature>
<dbReference type="AlphaFoldDB" id="A0A645EML9"/>
<reference evidence="2" key="1">
    <citation type="submission" date="2019-08" db="EMBL/GenBank/DDBJ databases">
        <authorList>
            <person name="Kucharzyk K."/>
            <person name="Murdoch R.W."/>
            <person name="Higgins S."/>
            <person name="Loffler F."/>
        </authorList>
    </citation>
    <scope>NUCLEOTIDE SEQUENCE</scope>
</reference>
<organism evidence="2">
    <name type="scientific">bioreactor metagenome</name>
    <dbReference type="NCBI Taxonomy" id="1076179"/>
    <lineage>
        <taxon>unclassified sequences</taxon>
        <taxon>metagenomes</taxon>
        <taxon>ecological metagenomes</taxon>
    </lineage>
</organism>
<gene>
    <name evidence="2" type="ORF">SDC9_149902</name>
</gene>
<feature type="compositionally biased region" description="Polar residues" evidence="1">
    <location>
        <begin position="64"/>
        <end position="76"/>
    </location>
</feature>